<name>A0A162NHX0_COLIC</name>
<dbReference type="EMBL" id="LFIW01000552">
    <property type="protein sequence ID" value="KZL85956.1"/>
    <property type="molecule type" value="Genomic_DNA"/>
</dbReference>
<keyword evidence="1" id="KW-0175">Coiled coil</keyword>
<dbReference type="InterPro" id="IPR009991">
    <property type="entry name" value="DCTN3"/>
</dbReference>
<protein>
    <submittedName>
        <fullName evidence="2">Nuclear distribution protein</fullName>
    </submittedName>
</protein>
<dbReference type="Pfam" id="PF07426">
    <property type="entry name" value="Dynactin_p22"/>
    <property type="match status" value="1"/>
</dbReference>
<reference evidence="2 3" key="1">
    <citation type="submission" date="2015-06" db="EMBL/GenBank/DDBJ databases">
        <title>Survival trade-offs in plant roots during colonization by closely related pathogenic and mutualistic fungi.</title>
        <authorList>
            <person name="Hacquard S."/>
            <person name="Kracher B."/>
            <person name="Hiruma K."/>
            <person name="Weinman A."/>
            <person name="Muench P."/>
            <person name="Garrido Oter R."/>
            <person name="Ver Loren van Themaat E."/>
            <person name="Dallerey J.-F."/>
            <person name="Damm U."/>
            <person name="Henrissat B."/>
            <person name="Lespinet O."/>
            <person name="Thon M."/>
            <person name="Kemen E."/>
            <person name="McHardy A.C."/>
            <person name="Schulze-Lefert P."/>
            <person name="O'Connell R.J."/>
        </authorList>
    </citation>
    <scope>NUCLEOTIDE SEQUENCE [LARGE SCALE GENOMIC DNA]</scope>
    <source>
        <strain evidence="2 3">MAFF 238704</strain>
    </source>
</reference>
<dbReference type="AlphaFoldDB" id="A0A162NHX0"/>
<dbReference type="GO" id="GO:0005869">
    <property type="term" value="C:dynactin complex"/>
    <property type="evidence" value="ECO:0007669"/>
    <property type="project" value="InterPro"/>
</dbReference>
<evidence type="ECO:0000313" key="2">
    <source>
        <dbReference type="EMBL" id="KZL85956.1"/>
    </source>
</evidence>
<accession>A0A162NHX0</accession>
<dbReference type="GO" id="GO:0061640">
    <property type="term" value="P:cytoskeleton-dependent cytokinesis"/>
    <property type="evidence" value="ECO:0007669"/>
    <property type="project" value="InterPro"/>
</dbReference>
<gene>
    <name evidence="2" type="ORF">CI238_06191</name>
</gene>
<organism evidence="2 3">
    <name type="scientific">Colletotrichum incanum</name>
    <name type="common">Soybean anthracnose fungus</name>
    <dbReference type="NCBI Taxonomy" id="1573173"/>
    <lineage>
        <taxon>Eukaryota</taxon>
        <taxon>Fungi</taxon>
        <taxon>Dikarya</taxon>
        <taxon>Ascomycota</taxon>
        <taxon>Pezizomycotina</taxon>
        <taxon>Sordariomycetes</taxon>
        <taxon>Hypocreomycetidae</taxon>
        <taxon>Glomerellales</taxon>
        <taxon>Glomerellaceae</taxon>
        <taxon>Colletotrichum</taxon>
        <taxon>Colletotrichum spaethianum species complex</taxon>
    </lineage>
</organism>
<sequence length="239" mass="26366">LDTRRHPFIFDTSRNTFGPRLIIPLTRDVTRGSLDTMDKSLDSTSLSTVALLESRLLRIEHLLYGPTAASPSSQTDSAVDMLEDLERRFNHLLSRIRVYGELMKIYNSHPALFQPPLPAEPPTQLAPEAVQATVLASAASFPATASSLTSVNDCPIPEPSQSAALASLVPKMRGIEATQIAQEAEMAELRARSEEVLKSWYQQGVLGASEFVADVEGRVERVERRVRRAEREKEEAAAI</sequence>
<evidence type="ECO:0000313" key="3">
    <source>
        <dbReference type="Proteomes" id="UP000076584"/>
    </source>
</evidence>
<comment type="caution">
    <text evidence="2">The sequence shown here is derived from an EMBL/GenBank/DDBJ whole genome shotgun (WGS) entry which is preliminary data.</text>
</comment>
<dbReference type="Proteomes" id="UP000076584">
    <property type="component" value="Unassembled WGS sequence"/>
</dbReference>
<feature type="non-terminal residue" evidence="2">
    <location>
        <position position="1"/>
    </location>
</feature>
<proteinExistence type="predicted"/>
<feature type="coiled-coil region" evidence="1">
    <location>
        <begin position="212"/>
        <end position="239"/>
    </location>
</feature>
<keyword evidence="3" id="KW-1185">Reference proteome</keyword>
<evidence type="ECO:0000256" key="1">
    <source>
        <dbReference type="SAM" id="Coils"/>
    </source>
</evidence>